<gene>
    <name evidence="1" type="ORF">BRADI_5g19512v3</name>
</gene>
<dbReference type="InterPro" id="IPR036041">
    <property type="entry name" value="Ribosome-inact_prot_sf"/>
</dbReference>
<dbReference type="EMBL" id="CM000884">
    <property type="protein sequence ID" value="PNT61717.1"/>
    <property type="molecule type" value="Genomic_DNA"/>
</dbReference>
<dbReference type="OrthoDB" id="721685at2759"/>
<dbReference type="Proteomes" id="UP000008810">
    <property type="component" value="Chromosome 5"/>
</dbReference>
<reference evidence="1" key="2">
    <citation type="submission" date="2017-06" db="EMBL/GenBank/DDBJ databases">
        <title>WGS assembly of Brachypodium distachyon.</title>
        <authorList>
            <consortium name="The International Brachypodium Initiative"/>
            <person name="Lucas S."/>
            <person name="Harmon-Smith M."/>
            <person name="Lail K."/>
            <person name="Tice H."/>
            <person name="Grimwood J."/>
            <person name="Bruce D."/>
            <person name="Barry K."/>
            <person name="Shu S."/>
            <person name="Lindquist E."/>
            <person name="Wang M."/>
            <person name="Pitluck S."/>
            <person name="Vogel J.P."/>
            <person name="Garvin D.F."/>
            <person name="Mockler T.C."/>
            <person name="Schmutz J."/>
            <person name="Rokhsar D."/>
            <person name="Bevan M.W."/>
        </authorList>
    </citation>
    <scope>NUCLEOTIDE SEQUENCE</scope>
    <source>
        <strain evidence="1">Bd21</strain>
    </source>
</reference>
<sequence>MYTLAGDTNRRGDVRHTWVPSVPDAIRLNLNVDWLSFRPTQRQFFNLFRQVHDRYLRLQSVSLPHRVMRMPAAPVLPPPMDKVTYHIIVLRDQRPGRGNSKVEFLKKETDNYVVAWRIISIVNQLNQVQVPWCTFCDHTVESHIVGVPLVTNYSSRYNDGLDAVYIDNNSLENCMDFLAKLYQNPNLSVTDEGKRLIQTLFVMLGEAQRFGPVQRYVLYYAMRNPATHYVLDLKTNTYMFNLIKNWGLTSNAILSLWLEILNGNMLIPDHRVDIASEVAFYKDKSQAAVVRVTEKGCYNLLKFEKDFFWIDIERGEYEQRFAMKALKTLAGGNVYLVKYDPILVQKILMRLGGYRGCFDS</sequence>
<dbReference type="SUPFAM" id="SSF56371">
    <property type="entry name" value="Ribosome inactivating proteins (RIP)"/>
    <property type="match status" value="1"/>
</dbReference>
<protein>
    <submittedName>
        <fullName evidence="1 2">Uncharacterized protein</fullName>
    </submittedName>
</protein>
<proteinExistence type="predicted"/>
<dbReference type="InParanoid" id="A0A2K2CI60"/>
<evidence type="ECO:0000313" key="3">
    <source>
        <dbReference type="Proteomes" id="UP000008810"/>
    </source>
</evidence>
<keyword evidence="3" id="KW-1185">Reference proteome</keyword>
<evidence type="ECO:0000313" key="1">
    <source>
        <dbReference type="EMBL" id="PNT61717.1"/>
    </source>
</evidence>
<reference evidence="2" key="3">
    <citation type="submission" date="2018-08" db="UniProtKB">
        <authorList>
            <consortium name="EnsemblPlants"/>
        </authorList>
    </citation>
    <scope>IDENTIFICATION</scope>
    <source>
        <strain evidence="2">cv. Bd21</strain>
    </source>
</reference>
<accession>A0A2K2CI60</accession>
<reference evidence="1 2" key="1">
    <citation type="journal article" date="2010" name="Nature">
        <title>Genome sequencing and analysis of the model grass Brachypodium distachyon.</title>
        <authorList>
            <consortium name="International Brachypodium Initiative"/>
        </authorList>
    </citation>
    <scope>NUCLEOTIDE SEQUENCE [LARGE SCALE GENOMIC DNA]</scope>
    <source>
        <strain evidence="1 2">Bd21</strain>
    </source>
</reference>
<organism evidence="1">
    <name type="scientific">Brachypodium distachyon</name>
    <name type="common">Purple false brome</name>
    <name type="synonym">Trachynia distachya</name>
    <dbReference type="NCBI Taxonomy" id="15368"/>
    <lineage>
        <taxon>Eukaryota</taxon>
        <taxon>Viridiplantae</taxon>
        <taxon>Streptophyta</taxon>
        <taxon>Embryophyta</taxon>
        <taxon>Tracheophyta</taxon>
        <taxon>Spermatophyta</taxon>
        <taxon>Magnoliopsida</taxon>
        <taxon>Liliopsida</taxon>
        <taxon>Poales</taxon>
        <taxon>Poaceae</taxon>
        <taxon>BOP clade</taxon>
        <taxon>Pooideae</taxon>
        <taxon>Stipodae</taxon>
        <taxon>Brachypodieae</taxon>
        <taxon>Brachypodium</taxon>
    </lineage>
</organism>
<dbReference type="Gramene" id="PNT61717">
    <property type="protein sequence ID" value="PNT61717"/>
    <property type="gene ID" value="BRADI_5g19512v3"/>
</dbReference>
<name>A0A2K2CI60_BRADI</name>
<evidence type="ECO:0000313" key="2">
    <source>
        <dbReference type="EnsemblPlants" id="PNT61717"/>
    </source>
</evidence>
<dbReference type="EnsemblPlants" id="PNT61717">
    <property type="protein sequence ID" value="PNT61717"/>
    <property type="gene ID" value="BRADI_5g19512v3"/>
</dbReference>
<dbReference type="GO" id="GO:0017148">
    <property type="term" value="P:negative regulation of translation"/>
    <property type="evidence" value="ECO:0007669"/>
    <property type="project" value="InterPro"/>
</dbReference>
<dbReference type="AlphaFoldDB" id="A0A2K2CI60"/>
<dbReference type="GO" id="GO:0030598">
    <property type="term" value="F:rRNA N-glycosylase activity"/>
    <property type="evidence" value="ECO:0007669"/>
    <property type="project" value="InterPro"/>
</dbReference>